<feature type="domain" description="DNA polymerase Y-family little finger" evidence="2">
    <location>
        <begin position="45"/>
        <end position="130"/>
    </location>
</feature>
<evidence type="ECO:0000313" key="3">
    <source>
        <dbReference type="EMBL" id="NMH97499.1"/>
    </source>
</evidence>
<dbReference type="EMBL" id="JAAXLA010000012">
    <property type="protein sequence ID" value="NMH97499.1"/>
    <property type="molecule type" value="Genomic_DNA"/>
</dbReference>
<gene>
    <name evidence="3" type="ORF">HF526_09270</name>
</gene>
<feature type="region of interest" description="Disordered" evidence="1">
    <location>
        <begin position="1"/>
        <end position="29"/>
    </location>
</feature>
<evidence type="ECO:0000256" key="1">
    <source>
        <dbReference type="SAM" id="MobiDB-lite"/>
    </source>
</evidence>
<proteinExistence type="predicted"/>
<organism evidence="3 4">
    <name type="scientific">Pseudonocardia acidicola</name>
    <dbReference type="NCBI Taxonomy" id="2724939"/>
    <lineage>
        <taxon>Bacteria</taxon>
        <taxon>Bacillati</taxon>
        <taxon>Actinomycetota</taxon>
        <taxon>Actinomycetes</taxon>
        <taxon>Pseudonocardiales</taxon>
        <taxon>Pseudonocardiaceae</taxon>
        <taxon>Pseudonocardia</taxon>
    </lineage>
</organism>
<dbReference type="Gene3D" id="3.30.1490.100">
    <property type="entry name" value="DNA polymerase, Y-family, little finger domain"/>
    <property type="match status" value="1"/>
</dbReference>
<reference evidence="3 4" key="1">
    <citation type="submission" date="2020-04" db="EMBL/GenBank/DDBJ databases">
        <authorList>
            <person name="Klaysubun C."/>
            <person name="Duangmal K."/>
            <person name="Lipun K."/>
        </authorList>
    </citation>
    <scope>NUCLEOTIDE SEQUENCE [LARGE SCALE GENOMIC DNA]</scope>
    <source>
        <strain evidence="3 4">K10HN5</strain>
    </source>
</reference>
<comment type="caution">
    <text evidence="3">The sequence shown here is derived from an EMBL/GenBank/DDBJ whole genome shotgun (WGS) entry which is preliminary data.</text>
</comment>
<dbReference type="Proteomes" id="UP000820669">
    <property type="component" value="Unassembled WGS sequence"/>
</dbReference>
<protein>
    <recommendedName>
        <fullName evidence="2">DNA polymerase Y-family little finger domain-containing protein</fullName>
    </recommendedName>
</protein>
<dbReference type="Pfam" id="PF11799">
    <property type="entry name" value="IMS_C"/>
    <property type="match status" value="1"/>
</dbReference>
<name>A0ABX1S9A7_9PSEU</name>
<keyword evidence="4" id="KW-1185">Reference proteome</keyword>
<evidence type="ECO:0000259" key="2">
    <source>
        <dbReference type="Pfam" id="PF11799"/>
    </source>
</evidence>
<evidence type="ECO:0000313" key="4">
    <source>
        <dbReference type="Proteomes" id="UP000820669"/>
    </source>
</evidence>
<accession>A0ABX1S9A7</accession>
<dbReference type="SUPFAM" id="SSF100879">
    <property type="entry name" value="Lesion bypass DNA polymerase (Y-family), little finger domain"/>
    <property type="match status" value="1"/>
</dbReference>
<sequence>MPGRRAAARSLDCHLGPPENGSGSINRGNSRHTAVVSSARWVLHVDLDQFIAAVTEVATLARRVAADVVADGRPAVRVGVKVRFVPFLTRTHSPTLDAPTSDAAHLEAAAPEVLERFDRDRPVRLLGVRAKFSE</sequence>
<dbReference type="InterPro" id="IPR036775">
    <property type="entry name" value="DNA_pol_Y-fam_lit_finger_sf"/>
</dbReference>
<dbReference type="InterPro" id="IPR017961">
    <property type="entry name" value="DNA_pol_Y-fam_little_finger"/>
</dbReference>